<protein>
    <submittedName>
        <fullName evidence="2">Uncharacterized protein</fullName>
    </submittedName>
</protein>
<dbReference type="AlphaFoldDB" id="L5JQ35"/>
<accession>L5JQ35</accession>
<dbReference type="Proteomes" id="UP000010552">
    <property type="component" value="Unassembled WGS sequence"/>
</dbReference>
<dbReference type="InParanoid" id="L5JQ35"/>
<organism evidence="2 3">
    <name type="scientific">Pteropus alecto</name>
    <name type="common">Black flying fox</name>
    <dbReference type="NCBI Taxonomy" id="9402"/>
    <lineage>
        <taxon>Eukaryota</taxon>
        <taxon>Metazoa</taxon>
        <taxon>Chordata</taxon>
        <taxon>Craniata</taxon>
        <taxon>Vertebrata</taxon>
        <taxon>Euteleostomi</taxon>
        <taxon>Mammalia</taxon>
        <taxon>Eutheria</taxon>
        <taxon>Laurasiatheria</taxon>
        <taxon>Chiroptera</taxon>
        <taxon>Yinpterochiroptera</taxon>
        <taxon>Pteropodoidea</taxon>
        <taxon>Pteropodidae</taxon>
        <taxon>Pteropodinae</taxon>
        <taxon>Pteropus</taxon>
    </lineage>
</organism>
<proteinExistence type="predicted"/>
<evidence type="ECO:0000313" key="3">
    <source>
        <dbReference type="Proteomes" id="UP000010552"/>
    </source>
</evidence>
<dbReference type="EMBL" id="KB031150">
    <property type="protein sequence ID" value="ELK01460.1"/>
    <property type="molecule type" value="Genomic_DNA"/>
</dbReference>
<sequence length="76" mass="7982">MPAEFPSFASRGRSGSGKQEDQDRPPGSSCSCRRRGVTSGQGGSPPLADREVAENWAMAVLEASLPGRPEATVPPR</sequence>
<feature type="region of interest" description="Disordered" evidence="1">
    <location>
        <begin position="1"/>
        <end position="49"/>
    </location>
</feature>
<keyword evidence="3" id="KW-1185">Reference proteome</keyword>
<reference evidence="3" key="1">
    <citation type="journal article" date="2013" name="Science">
        <title>Comparative analysis of bat genomes provides insight into the evolution of flight and immunity.</title>
        <authorList>
            <person name="Zhang G."/>
            <person name="Cowled C."/>
            <person name="Shi Z."/>
            <person name="Huang Z."/>
            <person name="Bishop-Lilly K.A."/>
            <person name="Fang X."/>
            <person name="Wynne J.W."/>
            <person name="Xiong Z."/>
            <person name="Baker M.L."/>
            <person name="Zhao W."/>
            <person name="Tachedjian M."/>
            <person name="Zhu Y."/>
            <person name="Zhou P."/>
            <person name="Jiang X."/>
            <person name="Ng J."/>
            <person name="Yang L."/>
            <person name="Wu L."/>
            <person name="Xiao J."/>
            <person name="Feng Y."/>
            <person name="Chen Y."/>
            <person name="Sun X."/>
            <person name="Zhang Y."/>
            <person name="Marsh G.A."/>
            <person name="Crameri G."/>
            <person name="Broder C.C."/>
            <person name="Frey K.G."/>
            <person name="Wang L.F."/>
            <person name="Wang J."/>
        </authorList>
    </citation>
    <scope>NUCLEOTIDE SEQUENCE [LARGE SCALE GENOMIC DNA]</scope>
</reference>
<gene>
    <name evidence="2" type="ORF">PAL_GLEAN10019500</name>
</gene>
<evidence type="ECO:0000256" key="1">
    <source>
        <dbReference type="SAM" id="MobiDB-lite"/>
    </source>
</evidence>
<evidence type="ECO:0000313" key="2">
    <source>
        <dbReference type="EMBL" id="ELK01460.1"/>
    </source>
</evidence>
<name>L5JQ35_PTEAL</name>